<comment type="caution">
    <text evidence="4">The sequence shown here is derived from an EMBL/GenBank/DDBJ whole genome shotgun (WGS) entry which is preliminary data.</text>
</comment>
<dbReference type="InterPro" id="IPR011006">
    <property type="entry name" value="CheY-like_superfamily"/>
</dbReference>
<feature type="modified residue" description="4-aspartylphosphate" evidence="1">
    <location>
        <position position="55"/>
    </location>
</feature>
<evidence type="ECO:0000259" key="3">
    <source>
        <dbReference type="PROSITE" id="PS50930"/>
    </source>
</evidence>
<keyword evidence="1" id="KW-0597">Phosphoprotein</keyword>
<sequence>MGIKCLIIDDEPLARETIEEYIAKIPSLELVASCKHVFESLEYMNNGDIDLLFSDIHMPEVNGIDFIKSLQNPPYVIFISAYPNYAVDGFDLDALDYIVKPFSFERFLKAVNKASKAIFQKAKVVVDEPKPMHLFVKDGHKLHRVMFEEICYVEGMKDYVKLVLKERAIITHLTMKRIEDQLSSDKFIRIQKSFIVKKDEIKSFNGNEIDLYSLKEKIPIGKLYRDALMKHFGLSPD</sequence>
<evidence type="ECO:0000313" key="4">
    <source>
        <dbReference type="EMBL" id="MBB5622484.1"/>
    </source>
</evidence>
<proteinExistence type="predicted"/>
<dbReference type="SMART" id="SM00448">
    <property type="entry name" value="REC"/>
    <property type="match status" value="1"/>
</dbReference>
<gene>
    <name evidence="4" type="ORF">HDE69_003559</name>
</gene>
<keyword evidence="4" id="KW-0238">DNA-binding</keyword>
<evidence type="ECO:0000259" key="2">
    <source>
        <dbReference type="PROSITE" id="PS50110"/>
    </source>
</evidence>
<dbReference type="InterPro" id="IPR001789">
    <property type="entry name" value="Sig_transdc_resp-reg_receiver"/>
</dbReference>
<dbReference type="Pfam" id="PF04397">
    <property type="entry name" value="LytTR"/>
    <property type="match status" value="1"/>
</dbReference>
<dbReference type="InterPro" id="IPR007492">
    <property type="entry name" value="LytTR_DNA-bd_dom"/>
</dbReference>
<dbReference type="InterPro" id="IPR046947">
    <property type="entry name" value="LytR-like"/>
</dbReference>
<dbReference type="PANTHER" id="PTHR37299:SF1">
    <property type="entry name" value="STAGE 0 SPORULATION PROTEIN A HOMOLOG"/>
    <property type="match status" value="1"/>
</dbReference>
<dbReference type="EMBL" id="JACHCF010000008">
    <property type="protein sequence ID" value="MBB5622484.1"/>
    <property type="molecule type" value="Genomic_DNA"/>
</dbReference>
<dbReference type="Gene3D" id="2.40.50.1020">
    <property type="entry name" value="LytTr DNA-binding domain"/>
    <property type="match status" value="1"/>
</dbReference>
<organism evidence="4 5">
    <name type="scientific">Pedobacter cryoconitis</name>
    <dbReference type="NCBI Taxonomy" id="188932"/>
    <lineage>
        <taxon>Bacteria</taxon>
        <taxon>Pseudomonadati</taxon>
        <taxon>Bacteroidota</taxon>
        <taxon>Sphingobacteriia</taxon>
        <taxon>Sphingobacteriales</taxon>
        <taxon>Sphingobacteriaceae</taxon>
        <taxon>Pedobacter</taxon>
    </lineage>
</organism>
<dbReference type="PANTHER" id="PTHR37299">
    <property type="entry name" value="TRANSCRIPTIONAL REGULATOR-RELATED"/>
    <property type="match status" value="1"/>
</dbReference>
<dbReference type="Gene3D" id="3.40.50.2300">
    <property type="match status" value="1"/>
</dbReference>
<evidence type="ECO:0000313" key="5">
    <source>
        <dbReference type="Proteomes" id="UP000537718"/>
    </source>
</evidence>
<name>A0A7W8YVF8_9SPHI</name>
<accession>A0A7W8YVF8</accession>
<protein>
    <submittedName>
        <fullName evidence="4">DNA-binding LytR/AlgR family response regulator</fullName>
    </submittedName>
</protein>
<dbReference type="Pfam" id="PF00072">
    <property type="entry name" value="Response_reg"/>
    <property type="match status" value="1"/>
</dbReference>
<dbReference type="SMART" id="SM00850">
    <property type="entry name" value="LytTR"/>
    <property type="match status" value="1"/>
</dbReference>
<dbReference type="RefSeq" id="WP_183868395.1">
    <property type="nucleotide sequence ID" value="NZ_JACHCF010000008.1"/>
</dbReference>
<feature type="domain" description="HTH LytTR-type" evidence="3">
    <location>
        <begin position="134"/>
        <end position="234"/>
    </location>
</feature>
<dbReference type="PROSITE" id="PS50930">
    <property type="entry name" value="HTH_LYTTR"/>
    <property type="match status" value="1"/>
</dbReference>
<feature type="domain" description="Response regulatory" evidence="2">
    <location>
        <begin position="4"/>
        <end position="115"/>
    </location>
</feature>
<dbReference type="GO" id="GO:0000156">
    <property type="term" value="F:phosphorelay response regulator activity"/>
    <property type="evidence" value="ECO:0007669"/>
    <property type="project" value="InterPro"/>
</dbReference>
<dbReference type="AlphaFoldDB" id="A0A7W8YVF8"/>
<dbReference type="SUPFAM" id="SSF52172">
    <property type="entry name" value="CheY-like"/>
    <property type="match status" value="1"/>
</dbReference>
<dbReference type="GO" id="GO:0003677">
    <property type="term" value="F:DNA binding"/>
    <property type="evidence" value="ECO:0007669"/>
    <property type="project" value="UniProtKB-KW"/>
</dbReference>
<evidence type="ECO:0000256" key="1">
    <source>
        <dbReference type="PROSITE-ProRule" id="PRU00169"/>
    </source>
</evidence>
<dbReference type="Proteomes" id="UP000537718">
    <property type="component" value="Unassembled WGS sequence"/>
</dbReference>
<reference evidence="4 5" key="1">
    <citation type="submission" date="2020-08" db="EMBL/GenBank/DDBJ databases">
        <title>Genomic Encyclopedia of Type Strains, Phase IV (KMG-V): Genome sequencing to study the core and pangenomes of soil and plant-associated prokaryotes.</title>
        <authorList>
            <person name="Whitman W."/>
        </authorList>
    </citation>
    <scope>NUCLEOTIDE SEQUENCE [LARGE SCALE GENOMIC DNA]</scope>
    <source>
        <strain evidence="4 5">MP7CTX6</strain>
    </source>
</reference>
<dbReference type="PROSITE" id="PS50110">
    <property type="entry name" value="RESPONSE_REGULATORY"/>
    <property type="match status" value="1"/>
</dbReference>